<accession>A0A085YZS6</accession>
<dbReference type="PANTHER" id="PTHR46401">
    <property type="entry name" value="GLYCOSYLTRANSFERASE WBBK-RELATED"/>
    <property type="match status" value="1"/>
</dbReference>
<dbReference type="Pfam" id="PF13692">
    <property type="entry name" value="Glyco_trans_1_4"/>
    <property type="match status" value="1"/>
</dbReference>
<sequence length="403" mass="47245">MGIKRKIKNYIHIKKYYPLSDKTIVHDDGKKTILIVDNQIPMFDKDSGSNRLTEIAAFLAKHYNVYLMNWLKPIPRVEQKKYIQNFSDLNVTVYTPFINKYGIMRGKKSFLNKLAPKIDYVWCHRPEIYEYYLDFFRKKTPQAQIIYDMVDIHFLRMQRGLEIQFDKKKEKQIEYYKNIETNLSKKADKVVVISQKEKDFMSDFIDESKLFTISNVHNLKVKPQEMPPFEERQGIFFIGSFLHDPNVDSVKHLYNKILPIVWKTLPNLKVFIIGQEPSEEISNMNSDLFQVKGFVENIIPFYENCFASVSPLRYGAGVKGKIGQAFEYALPVVTTTIGAEGMFLEDRFTALISENEDYQKFAENIIEVCTNKQLWDTLQNNSAKAIFPFSIEAQKEEMFRLLS</sequence>
<name>A0A085YZS6_9FLAO</name>
<gene>
    <name evidence="2" type="ORF">IX39_18115</name>
</gene>
<dbReference type="OrthoDB" id="9807209at2"/>
<keyword evidence="3" id="KW-1185">Reference proteome</keyword>
<dbReference type="PANTHER" id="PTHR46401:SF2">
    <property type="entry name" value="GLYCOSYLTRANSFERASE WBBK-RELATED"/>
    <property type="match status" value="1"/>
</dbReference>
<reference evidence="2 3" key="1">
    <citation type="submission" date="2014-07" db="EMBL/GenBank/DDBJ databases">
        <title>Genome of Chryseobacterium formosense LMG 24722.</title>
        <authorList>
            <person name="Pipes S.E."/>
            <person name="Stropko S.J."/>
            <person name="Newman J.D."/>
        </authorList>
    </citation>
    <scope>NUCLEOTIDE SEQUENCE [LARGE SCALE GENOMIC DNA]</scope>
    <source>
        <strain evidence="2 3">LMG 24722</strain>
    </source>
</reference>
<comment type="caution">
    <text evidence="2">The sequence shown here is derived from an EMBL/GenBank/DDBJ whole genome shotgun (WGS) entry which is preliminary data.</text>
</comment>
<dbReference type="SUPFAM" id="SSF53756">
    <property type="entry name" value="UDP-Glycosyltransferase/glycogen phosphorylase"/>
    <property type="match status" value="1"/>
</dbReference>
<evidence type="ECO:0000313" key="3">
    <source>
        <dbReference type="Proteomes" id="UP000028713"/>
    </source>
</evidence>
<dbReference type="Proteomes" id="UP000028713">
    <property type="component" value="Unassembled WGS sequence"/>
</dbReference>
<dbReference type="AlphaFoldDB" id="A0A085YZS6"/>
<dbReference type="Gene3D" id="3.40.50.2000">
    <property type="entry name" value="Glycogen Phosphorylase B"/>
    <property type="match status" value="2"/>
</dbReference>
<proteinExistence type="predicted"/>
<evidence type="ECO:0000313" key="2">
    <source>
        <dbReference type="EMBL" id="KFE97689.1"/>
    </source>
</evidence>
<organism evidence="2 3">
    <name type="scientific">Chryseobacterium formosense</name>
    <dbReference type="NCBI Taxonomy" id="236814"/>
    <lineage>
        <taxon>Bacteria</taxon>
        <taxon>Pseudomonadati</taxon>
        <taxon>Bacteroidota</taxon>
        <taxon>Flavobacteriia</taxon>
        <taxon>Flavobacteriales</taxon>
        <taxon>Weeksellaceae</taxon>
        <taxon>Chryseobacterium group</taxon>
        <taxon>Chryseobacterium</taxon>
    </lineage>
</organism>
<evidence type="ECO:0000256" key="1">
    <source>
        <dbReference type="ARBA" id="ARBA00022679"/>
    </source>
</evidence>
<dbReference type="STRING" id="236814.IX39_18115"/>
<dbReference type="eggNOG" id="COG0438">
    <property type="taxonomic scope" value="Bacteria"/>
</dbReference>
<protein>
    <submittedName>
        <fullName evidence="2">Glycosyl transferase family 2</fullName>
    </submittedName>
</protein>
<dbReference type="GO" id="GO:0009103">
    <property type="term" value="P:lipopolysaccharide biosynthetic process"/>
    <property type="evidence" value="ECO:0007669"/>
    <property type="project" value="TreeGrafter"/>
</dbReference>
<keyword evidence="1 2" id="KW-0808">Transferase</keyword>
<dbReference type="EMBL" id="JPRP01000004">
    <property type="protein sequence ID" value="KFE97689.1"/>
    <property type="molecule type" value="Genomic_DNA"/>
</dbReference>
<dbReference type="GO" id="GO:0016757">
    <property type="term" value="F:glycosyltransferase activity"/>
    <property type="evidence" value="ECO:0007669"/>
    <property type="project" value="TreeGrafter"/>
</dbReference>
<dbReference type="RefSeq" id="WP_034678977.1">
    <property type="nucleotide sequence ID" value="NZ_FPAP01000005.1"/>
</dbReference>